<dbReference type="NCBIfam" id="TIGR02595">
    <property type="entry name" value="PEP_CTERM"/>
    <property type="match status" value="1"/>
</dbReference>
<dbReference type="SUPFAM" id="SSF51126">
    <property type="entry name" value="Pectin lyase-like"/>
    <property type="match status" value="1"/>
</dbReference>
<dbReference type="NCBIfam" id="TIGR02601">
    <property type="entry name" value="autotrns_rpt"/>
    <property type="match status" value="2"/>
</dbReference>
<dbReference type="Pfam" id="PF12951">
    <property type="entry name" value="PATR"/>
    <property type="match status" value="2"/>
</dbReference>
<dbReference type="InterPro" id="IPR013425">
    <property type="entry name" value="Autotrns_rpt"/>
</dbReference>
<feature type="domain" description="Ice-binding protein C-terminal" evidence="3">
    <location>
        <begin position="584"/>
        <end position="607"/>
    </location>
</feature>
<gene>
    <name evidence="4" type="ORF">CMV30_00035</name>
</gene>
<protein>
    <recommendedName>
        <fullName evidence="3">Ice-binding protein C-terminal domain-containing protein</fullName>
    </recommendedName>
</protein>
<keyword evidence="1" id="KW-0732">Signal</keyword>
<sequence length="612" mass="62662">MPLLHLNRPLPTARHRHGSSGVPLLLALLAPLTASAQVTIGLNFVGGYSGVSVSSMGSAENAGAIAQTNWNNLTSFSGSDTTLVNNSGATVSGLSVSYNSLNTWADPAITDTAGNNRLMRGYLDFNVNEGSTGITVSGLSSPVYDVIVYTNGDENARTGLFQIGAQSYWVKDSSSFTGTFIQGTATADPGSHAAAQSGNYMVFSGLTSSSFTLSATGEYTIDGVYRAPVNAIQIVQPATTLFWDRNGTSTGAGTTPNGIWATSGTNRSNWTSSAAGTSTPGNWTNGAVAVFSAGTNATGTYVVDVASTSIQTGAIFVQEGNVTFNTTNGGSIRLSDSTPDIIVAGGASATVNVRLENNVTASTAIGLQKQGTGTLTLGSTSNNYGGKTVITEGTLRLGTSGVIPNGSALTVASGATFDLNNQTETIGSLAGAGTVAFGTGTLIAGGDNTSTLFSGSFTGAGIFEKTGTGTFTLGTDLTYAGTMRLSGGTLALNGYDLSTSVLHITGDSVLDFGANTASLLTTGSFLIDVGVTLTINNWTDTIDYFYALTSPGGAQGSAPLNQIVFSGFSVNDTKWQSYDKQITPVPEPATYGALLMLSAGVFVFWRRSRRVT</sequence>
<keyword evidence="2" id="KW-0812">Transmembrane</keyword>
<dbReference type="RefSeq" id="WP_096054126.1">
    <property type="nucleotide sequence ID" value="NZ_CP023344.1"/>
</dbReference>
<accession>A0A290QDT2</accession>
<reference evidence="4 5" key="1">
    <citation type="submission" date="2017-09" db="EMBL/GenBank/DDBJ databases">
        <title>Complete genome sequence of Verrucomicrobial strain HZ-65, isolated from freshwater.</title>
        <authorList>
            <person name="Choi A."/>
        </authorList>
    </citation>
    <scope>NUCLEOTIDE SEQUENCE [LARGE SCALE GENOMIC DNA]</scope>
    <source>
        <strain evidence="4 5">HZ-65</strain>
    </source>
</reference>
<evidence type="ECO:0000313" key="5">
    <source>
        <dbReference type="Proteomes" id="UP000217265"/>
    </source>
</evidence>
<dbReference type="Pfam" id="PF07589">
    <property type="entry name" value="PEP-CTERM"/>
    <property type="match status" value="1"/>
</dbReference>
<dbReference type="Proteomes" id="UP000217265">
    <property type="component" value="Chromosome"/>
</dbReference>
<name>A0A290QDT2_9BACT</name>
<dbReference type="InterPro" id="IPR013424">
    <property type="entry name" value="Ice-binding_C"/>
</dbReference>
<dbReference type="KEGG" id="vbh:CMV30_00035"/>
<feature type="transmembrane region" description="Helical" evidence="2">
    <location>
        <begin position="588"/>
        <end position="605"/>
    </location>
</feature>
<dbReference type="OrthoDB" id="200413at2"/>
<dbReference type="AlphaFoldDB" id="A0A290QDT2"/>
<dbReference type="InterPro" id="IPR011050">
    <property type="entry name" value="Pectin_lyase_fold/virulence"/>
</dbReference>
<keyword evidence="2" id="KW-1133">Transmembrane helix</keyword>
<proteinExistence type="predicted"/>
<evidence type="ECO:0000256" key="1">
    <source>
        <dbReference type="ARBA" id="ARBA00022729"/>
    </source>
</evidence>
<evidence type="ECO:0000256" key="2">
    <source>
        <dbReference type="SAM" id="Phobius"/>
    </source>
</evidence>
<dbReference type="EMBL" id="CP023344">
    <property type="protein sequence ID" value="ATC62491.1"/>
    <property type="molecule type" value="Genomic_DNA"/>
</dbReference>
<organism evidence="4 5">
    <name type="scientific">Nibricoccus aquaticus</name>
    <dbReference type="NCBI Taxonomy" id="2576891"/>
    <lineage>
        <taxon>Bacteria</taxon>
        <taxon>Pseudomonadati</taxon>
        <taxon>Verrucomicrobiota</taxon>
        <taxon>Opitutia</taxon>
        <taxon>Opitutales</taxon>
        <taxon>Opitutaceae</taxon>
        <taxon>Nibricoccus</taxon>
    </lineage>
</organism>
<evidence type="ECO:0000259" key="3">
    <source>
        <dbReference type="Pfam" id="PF07589"/>
    </source>
</evidence>
<evidence type="ECO:0000313" key="4">
    <source>
        <dbReference type="EMBL" id="ATC62491.1"/>
    </source>
</evidence>
<keyword evidence="5" id="KW-1185">Reference proteome</keyword>
<keyword evidence="2" id="KW-0472">Membrane</keyword>